<gene>
    <name evidence="2" type="ORF">EJC49_17275</name>
</gene>
<reference evidence="2 3" key="1">
    <citation type="submission" date="2018-12" db="EMBL/GenBank/DDBJ databases">
        <title>Mesorhizobium carbonis sp. nov., isolated from coal mine water.</title>
        <authorList>
            <person name="Xin W."/>
            <person name="Xu Z."/>
            <person name="Xiang F."/>
            <person name="Zhang J."/>
            <person name="Xi L."/>
            <person name="Liu J."/>
        </authorList>
    </citation>
    <scope>NUCLEOTIDE SEQUENCE [LARGE SCALE GENOMIC DNA]</scope>
    <source>
        <strain evidence="2 3">B2.3</strain>
    </source>
</reference>
<evidence type="ECO:0000313" key="2">
    <source>
        <dbReference type="EMBL" id="RST85142.1"/>
    </source>
</evidence>
<dbReference type="Gene3D" id="3.20.20.370">
    <property type="entry name" value="Glycoside hydrolase/deacetylase"/>
    <property type="match status" value="1"/>
</dbReference>
<feature type="chain" id="PRO_5018702654" evidence="1">
    <location>
        <begin position="23"/>
        <end position="324"/>
    </location>
</feature>
<dbReference type="InterPro" id="IPR011330">
    <property type="entry name" value="Glyco_hydro/deAcase_b/a-brl"/>
</dbReference>
<keyword evidence="1" id="KW-0732">Signal</keyword>
<dbReference type="OrthoDB" id="438898at2"/>
<comment type="caution">
    <text evidence="2">The sequence shown here is derived from an EMBL/GenBank/DDBJ whole genome shotgun (WGS) entry which is preliminary data.</text>
</comment>
<evidence type="ECO:0000256" key="1">
    <source>
        <dbReference type="SAM" id="SignalP"/>
    </source>
</evidence>
<name>A0A3R9YDJ1_9HYPH</name>
<dbReference type="AlphaFoldDB" id="A0A3R9YDJ1"/>
<evidence type="ECO:0000313" key="3">
    <source>
        <dbReference type="Proteomes" id="UP000278398"/>
    </source>
</evidence>
<sequence>MHLISRLLACLPILAVTTPSPAAGPDQPRQVVVISFDGAQHVAQWKRSRALADRTGARFTYFLSCVYLMAPEHRQLYQGPGYRAGRSNVGFGTSKEDVAERLAEIWTARQDGHEIASHGCGHFDGKDWSKADWTAEFSDFTRIVRDAFTINGIEGEPEGWRRFAERDIRGFRAPYLSTSEAMFDALSDAGMDYDASGVSRGPAEPGTRRGLRLFSLPMVPEGPAARPIIAMDYNLFARHTNAEETDDRQGRFEERAYRAFKAAFDEQHDGKRIPLQIGYHFTLMNGGAYWRALERFAEELCIKTDVDCITYEELDRRIGEAADG</sequence>
<dbReference type="EMBL" id="RWKW01000064">
    <property type="protein sequence ID" value="RST85142.1"/>
    <property type="molecule type" value="Genomic_DNA"/>
</dbReference>
<dbReference type="Proteomes" id="UP000278398">
    <property type="component" value="Unassembled WGS sequence"/>
</dbReference>
<dbReference type="RefSeq" id="WP_126701183.1">
    <property type="nucleotide sequence ID" value="NZ_RWKW01000064.1"/>
</dbReference>
<dbReference type="PANTHER" id="PTHR45985">
    <property type="match status" value="1"/>
</dbReference>
<dbReference type="InterPro" id="IPR052740">
    <property type="entry name" value="CE4"/>
</dbReference>
<proteinExistence type="predicted"/>
<protein>
    <submittedName>
        <fullName evidence="2">Polysaccharide deacetylase</fullName>
    </submittedName>
</protein>
<organism evidence="2 3">
    <name type="scientific">Aquibium carbonis</name>
    <dbReference type="NCBI Taxonomy" id="2495581"/>
    <lineage>
        <taxon>Bacteria</taxon>
        <taxon>Pseudomonadati</taxon>
        <taxon>Pseudomonadota</taxon>
        <taxon>Alphaproteobacteria</taxon>
        <taxon>Hyphomicrobiales</taxon>
        <taxon>Phyllobacteriaceae</taxon>
        <taxon>Aquibium</taxon>
    </lineage>
</organism>
<accession>A0A3R9YDJ1</accession>
<dbReference type="PANTHER" id="PTHR45985:SF3">
    <property type="entry name" value="CHITIN DEACETYLASE-LIKE 4"/>
    <property type="match status" value="1"/>
</dbReference>
<dbReference type="SUPFAM" id="SSF88713">
    <property type="entry name" value="Glycoside hydrolase/deacetylase"/>
    <property type="match status" value="1"/>
</dbReference>
<dbReference type="GO" id="GO:0005975">
    <property type="term" value="P:carbohydrate metabolic process"/>
    <property type="evidence" value="ECO:0007669"/>
    <property type="project" value="InterPro"/>
</dbReference>
<keyword evidence="3" id="KW-1185">Reference proteome</keyword>
<feature type="signal peptide" evidence="1">
    <location>
        <begin position="1"/>
        <end position="22"/>
    </location>
</feature>